<dbReference type="InterPro" id="IPR001753">
    <property type="entry name" value="Enoyl-CoA_hydra/iso"/>
</dbReference>
<dbReference type="Proteomes" id="UP000252289">
    <property type="component" value="Unassembled WGS sequence"/>
</dbReference>
<dbReference type="EMBL" id="QOQK01000005">
    <property type="protein sequence ID" value="RCL85041.1"/>
    <property type="molecule type" value="Genomic_DNA"/>
</dbReference>
<proteinExistence type="inferred from homology"/>
<dbReference type="InterPro" id="IPR051053">
    <property type="entry name" value="ECH/Chromodomain_protein"/>
</dbReference>
<dbReference type="CDD" id="cd06558">
    <property type="entry name" value="crotonase-like"/>
    <property type="match status" value="1"/>
</dbReference>
<dbReference type="GO" id="GO:0004300">
    <property type="term" value="F:enoyl-CoA hydratase activity"/>
    <property type="evidence" value="ECO:0007669"/>
    <property type="project" value="UniProtKB-EC"/>
</dbReference>
<keyword evidence="2" id="KW-0456">Lyase</keyword>
<dbReference type="InterPro" id="IPR014748">
    <property type="entry name" value="Enoyl-CoA_hydra_C"/>
</dbReference>
<comment type="similarity">
    <text evidence="1">Belongs to the enoyl-CoA hydratase/isomerase family.</text>
</comment>
<dbReference type="InterPro" id="IPR029045">
    <property type="entry name" value="ClpP/crotonase-like_dom_sf"/>
</dbReference>
<accession>A0A368EL07</accession>
<dbReference type="PANTHER" id="PTHR43684:SF4">
    <property type="entry name" value="ENOYL-COA HYDRATASE_ISOMERASE FAMILY PROTEIN (AFU_ORTHOLOGUE AFUA_1G01890)"/>
    <property type="match status" value="1"/>
</dbReference>
<name>A0A368EL07_9PROT</name>
<dbReference type="Gene3D" id="1.10.12.10">
    <property type="entry name" value="Lyase 2-enoyl-coa Hydratase, Chain A, domain 2"/>
    <property type="match status" value="1"/>
</dbReference>
<organism evidence="2 3">
    <name type="scientific">PS1 clade bacterium</name>
    <dbReference type="NCBI Taxonomy" id="2175152"/>
    <lineage>
        <taxon>Bacteria</taxon>
        <taxon>Pseudomonadati</taxon>
        <taxon>Pseudomonadota</taxon>
        <taxon>Alphaproteobacteria</taxon>
        <taxon>PS1 clade</taxon>
    </lineage>
</organism>
<comment type="caution">
    <text evidence="2">The sequence shown here is derived from an EMBL/GenBank/DDBJ whole genome shotgun (WGS) entry which is preliminary data.</text>
</comment>
<dbReference type="Pfam" id="PF00378">
    <property type="entry name" value="ECH_1"/>
    <property type="match status" value="2"/>
</dbReference>
<dbReference type="NCBIfam" id="NF006109">
    <property type="entry name" value="PRK08260.1"/>
    <property type="match status" value="1"/>
</dbReference>
<gene>
    <name evidence="2" type="ORF">DBW64_02000</name>
</gene>
<dbReference type="SUPFAM" id="SSF52096">
    <property type="entry name" value="ClpP/crotonase"/>
    <property type="match status" value="1"/>
</dbReference>
<evidence type="ECO:0000313" key="3">
    <source>
        <dbReference type="Proteomes" id="UP000252289"/>
    </source>
</evidence>
<sequence>MSYEHILTDLDDDGILTVTLHRPEAMNAWTMTMTKELVDMVEKADANDDVRAVVVTGSGERAFCAGADLSSGVDTFQSALMEDTDGLHNADGSINWAHPGIRDTAGLFVLKVYNSVKPYIGAINGVAVGVGVTMTLPMDIRIASDKARFGLVFSRRGIVPEGCSAWFLPRLVGISKALEWCYKGDVFPAQEALDGGLINEVVPQEQLLERAKEIARSFTGESAQVSIALTRQMMWKMLGADHPMEAHKIDSRAVYARGQQSDAKEGIDSFLEKRAAVYTDKPSEHMPEFYPWWDEPDYG</sequence>
<reference evidence="2 3" key="1">
    <citation type="journal article" date="2018" name="Microbiome">
        <title>Fine metagenomic profile of the Mediterranean stratified and mixed water columns revealed by assembly and recruitment.</title>
        <authorList>
            <person name="Haro-Moreno J.M."/>
            <person name="Lopez-Perez M."/>
            <person name="De La Torre J.R."/>
            <person name="Picazo A."/>
            <person name="Camacho A."/>
            <person name="Rodriguez-Valera F."/>
        </authorList>
    </citation>
    <scope>NUCLEOTIDE SEQUENCE [LARGE SCALE GENOMIC DNA]</scope>
    <source>
        <strain evidence="2">MED-G50</strain>
    </source>
</reference>
<protein>
    <submittedName>
        <fullName evidence="2">Enoyl-CoA hydratase</fullName>
        <ecNumber evidence="2">4.2.1.17</ecNumber>
    </submittedName>
</protein>
<evidence type="ECO:0000313" key="2">
    <source>
        <dbReference type="EMBL" id="RCL85041.1"/>
    </source>
</evidence>
<dbReference type="EC" id="4.2.1.17" evidence="2"/>
<evidence type="ECO:0000256" key="1">
    <source>
        <dbReference type="ARBA" id="ARBA00005254"/>
    </source>
</evidence>
<dbReference type="PANTHER" id="PTHR43684">
    <property type="match status" value="1"/>
</dbReference>
<dbReference type="Gene3D" id="3.90.226.10">
    <property type="entry name" value="2-enoyl-CoA Hydratase, Chain A, domain 1"/>
    <property type="match status" value="1"/>
</dbReference>
<dbReference type="AlphaFoldDB" id="A0A368EL07"/>